<sequence length="624" mass="69730">MNTPCFGGETSQPCYNGCFPSPFLVSDSNKSQSSSVSVVFGSSHDLEEATSYTLHPYTQFTNHEAIPSLQDSYANFTKAYPPFGNTSEVDRIRSQEYPHLNLSNICFDYTGHGLFSYVQQQGFCPSTSVASSSSCPPPSAAEPPFFDISHKPVNLHTQILHGGQESELESRIRERIMAFMNISEADYTMVLIANEVSAFKLVAESFQFQSNGELLTVYDHRSEALEAMIEACKAQGAHILSAEFCWPNLGIKYKKLKKMIMSKRDKRKRGLFVFPLHSRVTGSPYSYVWMSLAQENGWHVLVDACAFAPKEMDTLGLSIFKPDFLICSFHKVYGANPAGFGCLFVKKSSVSTIKDSAKNPTSLGIISLSPAFRQTDELQEELQSENPPPHEIEEVVSVSPNQKGSQSSSEIVELPTSIESTSSRRGLSSVNEIECKGLEHADSVGLIQISCRAKYLINWLVNAMMSLQHPHDPQTGVPLIRIYGPNINAHRGPAVAFNVFDWKGEKVDPFIVQKLADRNNISLSSAVLQKVRFFDKNEEEREMGIESRVCEVKGLGQCGNNNHIKTERERNECGISVVTAALGFLTNFEDVYRLWAFLSRFLDADFVEKERWRYMALNQTTIDI</sequence>
<accession>A0ABU6S4G2</accession>
<dbReference type="PANTHER" id="PTHR14237">
    <property type="entry name" value="MOLYBDOPTERIN COFACTOR SULFURASE MOSC"/>
    <property type="match status" value="1"/>
</dbReference>
<dbReference type="Pfam" id="PF00266">
    <property type="entry name" value="Aminotran_5"/>
    <property type="match status" value="1"/>
</dbReference>
<evidence type="ECO:0000313" key="2">
    <source>
        <dbReference type="EMBL" id="MED6131305.1"/>
    </source>
</evidence>
<protein>
    <recommendedName>
        <fullName evidence="1">Aminotransferase class V domain-containing protein</fullName>
    </recommendedName>
</protein>
<reference evidence="2 3" key="1">
    <citation type="journal article" date="2023" name="Plants (Basel)">
        <title>Bridging the Gap: Combining Genomics and Transcriptomics Approaches to Understand Stylosanthes scabra, an Orphan Legume from the Brazilian Caatinga.</title>
        <authorList>
            <person name="Ferreira-Neto J.R.C."/>
            <person name="da Silva M.D."/>
            <person name="Binneck E."/>
            <person name="de Melo N.F."/>
            <person name="da Silva R.H."/>
            <person name="de Melo A.L.T.M."/>
            <person name="Pandolfi V."/>
            <person name="Bustamante F.O."/>
            <person name="Brasileiro-Vidal A.C."/>
            <person name="Benko-Iseppon A.M."/>
        </authorList>
    </citation>
    <scope>NUCLEOTIDE SEQUENCE [LARGE SCALE GENOMIC DNA]</scope>
    <source>
        <tissue evidence="2">Leaves</tissue>
    </source>
</reference>
<dbReference type="InterPro" id="IPR015424">
    <property type="entry name" value="PyrdxlP-dep_Trfase"/>
</dbReference>
<dbReference type="Gene3D" id="3.40.640.10">
    <property type="entry name" value="Type I PLP-dependent aspartate aminotransferase-like (Major domain)"/>
    <property type="match status" value="1"/>
</dbReference>
<dbReference type="EMBL" id="JASCZI010060434">
    <property type="protein sequence ID" value="MED6131305.1"/>
    <property type="molecule type" value="Genomic_DNA"/>
</dbReference>
<comment type="caution">
    <text evidence="2">The sequence shown here is derived from an EMBL/GenBank/DDBJ whole genome shotgun (WGS) entry which is preliminary data.</text>
</comment>
<dbReference type="SUPFAM" id="SSF53383">
    <property type="entry name" value="PLP-dependent transferases"/>
    <property type="match status" value="1"/>
</dbReference>
<dbReference type="Proteomes" id="UP001341840">
    <property type="component" value="Unassembled WGS sequence"/>
</dbReference>
<evidence type="ECO:0000259" key="1">
    <source>
        <dbReference type="Pfam" id="PF00266"/>
    </source>
</evidence>
<dbReference type="Gene3D" id="3.90.1150.10">
    <property type="entry name" value="Aspartate Aminotransferase, domain 1"/>
    <property type="match status" value="1"/>
</dbReference>
<organism evidence="2 3">
    <name type="scientific">Stylosanthes scabra</name>
    <dbReference type="NCBI Taxonomy" id="79078"/>
    <lineage>
        <taxon>Eukaryota</taxon>
        <taxon>Viridiplantae</taxon>
        <taxon>Streptophyta</taxon>
        <taxon>Embryophyta</taxon>
        <taxon>Tracheophyta</taxon>
        <taxon>Spermatophyta</taxon>
        <taxon>Magnoliopsida</taxon>
        <taxon>eudicotyledons</taxon>
        <taxon>Gunneridae</taxon>
        <taxon>Pentapetalae</taxon>
        <taxon>rosids</taxon>
        <taxon>fabids</taxon>
        <taxon>Fabales</taxon>
        <taxon>Fabaceae</taxon>
        <taxon>Papilionoideae</taxon>
        <taxon>50 kb inversion clade</taxon>
        <taxon>dalbergioids sensu lato</taxon>
        <taxon>Dalbergieae</taxon>
        <taxon>Pterocarpus clade</taxon>
        <taxon>Stylosanthes</taxon>
    </lineage>
</organism>
<gene>
    <name evidence="2" type="ORF">PIB30_008639</name>
</gene>
<keyword evidence="3" id="KW-1185">Reference proteome</keyword>
<proteinExistence type="predicted"/>
<dbReference type="PANTHER" id="PTHR14237:SF64">
    <property type="entry name" value="MOLYBDENUM COFACTOR SULFURASE-LIKE PROTEIN"/>
    <property type="match status" value="1"/>
</dbReference>
<dbReference type="InterPro" id="IPR015421">
    <property type="entry name" value="PyrdxlP-dep_Trfase_major"/>
</dbReference>
<evidence type="ECO:0000313" key="3">
    <source>
        <dbReference type="Proteomes" id="UP001341840"/>
    </source>
</evidence>
<name>A0ABU6S4G2_9FABA</name>
<dbReference type="InterPro" id="IPR015422">
    <property type="entry name" value="PyrdxlP-dep_Trfase_small"/>
</dbReference>
<dbReference type="InterPro" id="IPR000192">
    <property type="entry name" value="Aminotrans_V_dom"/>
</dbReference>
<feature type="domain" description="Aminotransferase class V" evidence="1">
    <location>
        <begin position="167"/>
        <end position="351"/>
    </location>
</feature>